<feature type="transmembrane region" description="Helical" evidence="1">
    <location>
        <begin position="51"/>
        <end position="72"/>
    </location>
</feature>
<evidence type="ECO:0000256" key="1">
    <source>
        <dbReference type="SAM" id="Phobius"/>
    </source>
</evidence>
<comment type="caution">
    <text evidence="2">The sequence shown here is derived from an EMBL/GenBank/DDBJ whole genome shotgun (WGS) entry which is preliminary data.</text>
</comment>
<dbReference type="EMBL" id="LUEZ02000080">
    <property type="protein sequence ID" value="RDB19224.1"/>
    <property type="molecule type" value="Genomic_DNA"/>
</dbReference>
<evidence type="ECO:0000313" key="2">
    <source>
        <dbReference type="EMBL" id="RDB19224.1"/>
    </source>
</evidence>
<reference evidence="2" key="1">
    <citation type="submission" date="2018-04" db="EMBL/GenBank/DDBJ databases">
        <title>Whole genome sequencing of Hypsizygus marmoreus.</title>
        <authorList>
            <person name="Choi I.-G."/>
            <person name="Min B."/>
            <person name="Kim J.-G."/>
            <person name="Kim S."/>
            <person name="Oh Y.-L."/>
            <person name="Kong W.-S."/>
            <person name="Park H."/>
            <person name="Jeong J."/>
            <person name="Song E.-S."/>
        </authorList>
    </citation>
    <scope>NUCLEOTIDE SEQUENCE [LARGE SCALE GENOMIC DNA]</scope>
    <source>
        <strain evidence="2">51987-8</strain>
    </source>
</reference>
<dbReference type="AlphaFoldDB" id="A0A369JIJ1"/>
<feature type="transmembrane region" description="Helical" evidence="1">
    <location>
        <begin position="204"/>
        <end position="225"/>
    </location>
</feature>
<feature type="transmembrane region" description="Helical" evidence="1">
    <location>
        <begin position="237"/>
        <end position="255"/>
    </location>
</feature>
<feature type="transmembrane region" description="Helical" evidence="1">
    <location>
        <begin position="14"/>
        <end position="39"/>
    </location>
</feature>
<evidence type="ECO:0000313" key="3">
    <source>
        <dbReference type="Proteomes" id="UP000076154"/>
    </source>
</evidence>
<keyword evidence="1" id="KW-0812">Transmembrane</keyword>
<keyword evidence="1" id="KW-1133">Transmembrane helix</keyword>
<feature type="transmembrane region" description="Helical" evidence="1">
    <location>
        <begin position="131"/>
        <end position="149"/>
    </location>
</feature>
<feature type="transmembrane region" description="Helical" evidence="1">
    <location>
        <begin position="92"/>
        <end position="110"/>
    </location>
</feature>
<accession>A0A369JIJ1</accession>
<evidence type="ECO:0008006" key="4">
    <source>
        <dbReference type="Google" id="ProtNLM"/>
    </source>
</evidence>
<keyword evidence="1" id="KW-0472">Membrane</keyword>
<keyword evidence="3" id="KW-1185">Reference proteome</keyword>
<dbReference type="STRING" id="39966.A0A369JIJ1"/>
<dbReference type="OrthoDB" id="5389493at2759"/>
<gene>
    <name evidence="2" type="ORF">Hypma_013557</name>
</gene>
<proteinExistence type="predicted"/>
<organism evidence="2 3">
    <name type="scientific">Hypsizygus marmoreus</name>
    <name type="common">White beech mushroom</name>
    <name type="synonym">Agaricus marmoreus</name>
    <dbReference type="NCBI Taxonomy" id="39966"/>
    <lineage>
        <taxon>Eukaryota</taxon>
        <taxon>Fungi</taxon>
        <taxon>Dikarya</taxon>
        <taxon>Basidiomycota</taxon>
        <taxon>Agaricomycotina</taxon>
        <taxon>Agaricomycetes</taxon>
        <taxon>Agaricomycetidae</taxon>
        <taxon>Agaricales</taxon>
        <taxon>Tricholomatineae</taxon>
        <taxon>Lyophyllaceae</taxon>
        <taxon>Hypsizygus</taxon>
    </lineage>
</organism>
<protein>
    <recommendedName>
        <fullName evidence="4">Protein RTA1</fullName>
    </recommendedName>
</protein>
<dbReference type="InParanoid" id="A0A369JIJ1"/>
<sequence length="274" mass="30919">MSFSPSTMSDVTDYAAYFGIESTLAAAVFAVLYLLLFAWFVQQSFNRPNDVFFTITFFYTIRMISFIIRAVIAGSHSAGHNLGLVITDQVLFNIGYFGLLYSAHALVLDRELVSQVPLPNNIVSRIVRFRTWYKAVLLEGVFLNFLGLWKITRFNPNDMPLVGNSTVISLVLVVLVAFHTVVLARTEFHRGAYHHGKESLVAKYGTYILVVISMLLIIREVFATATMWNLAKHNKEHFWYPLIALPEIFAVILYMTPDLVPLRSEVPESGSGVL</sequence>
<dbReference type="Proteomes" id="UP000076154">
    <property type="component" value="Unassembled WGS sequence"/>
</dbReference>
<name>A0A369JIJ1_HYPMA</name>
<feature type="transmembrane region" description="Helical" evidence="1">
    <location>
        <begin position="161"/>
        <end position="184"/>
    </location>
</feature>